<sequence>MPKPLKFALVAAVLLLLGISAQGTAATWRAESTVDPPSLRTGSLALLAGGETEHQFANLSGSELIPGAFTQASLVISNAGTVDLSYQLDGAVNATTSPTAADRALSSALQLSIYTGMDQKACDDDQPLSGEQLYTGSLGASASFAAPRVLRAEPAMATETLCVRVSVPSGAPEAASGGKMALELGFAGQQR</sequence>
<evidence type="ECO:0000313" key="3">
    <source>
        <dbReference type="Proteomes" id="UP000229263"/>
    </source>
</evidence>
<dbReference type="RefSeq" id="WP_038993122.1">
    <property type="nucleotide sequence ID" value="NZ_PGEY01000001.1"/>
</dbReference>
<keyword evidence="1" id="KW-0732">Signal</keyword>
<protein>
    <recommendedName>
        <fullName evidence="4">Ribosomally synthesized peptide with SipW-like signal peptide</fullName>
    </recommendedName>
</protein>
<dbReference type="Proteomes" id="UP000229263">
    <property type="component" value="Unassembled WGS sequence"/>
</dbReference>
<evidence type="ECO:0000256" key="1">
    <source>
        <dbReference type="SAM" id="SignalP"/>
    </source>
</evidence>
<proteinExistence type="predicted"/>
<feature type="chain" id="PRO_5045697509" description="Ribosomally synthesized peptide with SipW-like signal peptide" evidence="1">
    <location>
        <begin position="26"/>
        <end position="191"/>
    </location>
</feature>
<gene>
    <name evidence="2" type="ORF">ATK23_2299</name>
</gene>
<reference evidence="2 3" key="1">
    <citation type="submission" date="2017-11" db="EMBL/GenBank/DDBJ databases">
        <title>Sequencing the genomes of 1000 actinobacteria strains.</title>
        <authorList>
            <person name="Klenk H.-P."/>
        </authorList>
    </citation>
    <scope>NUCLEOTIDE SEQUENCE [LARGE SCALE GENOMIC DNA]</scope>
    <source>
        <strain evidence="2 3">DSM 12798</strain>
    </source>
</reference>
<dbReference type="EMBL" id="PGEY01000001">
    <property type="protein sequence ID" value="PJJ45046.1"/>
    <property type="molecule type" value="Genomic_DNA"/>
</dbReference>
<evidence type="ECO:0008006" key="4">
    <source>
        <dbReference type="Google" id="ProtNLM"/>
    </source>
</evidence>
<keyword evidence="3" id="KW-1185">Reference proteome</keyword>
<comment type="caution">
    <text evidence="2">The sequence shown here is derived from an EMBL/GenBank/DDBJ whole genome shotgun (WGS) entry which is preliminary data.</text>
</comment>
<evidence type="ECO:0000313" key="2">
    <source>
        <dbReference type="EMBL" id="PJJ45046.1"/>
    </source>
</evidence>
<feature type="signal peptide" evidence="1">
    <location>
        <begin position="1"/>
        <end position="25"/>
    </location>
</feature>
<accession>A0ABX4N082</accession>
<organism evidence="2 3">
    <name type="scientific">Glutamicibacter mysorens</name>
    <dbReference type="NCBI Taxonomy" id="257984"/>
    <lineage>
        <taxon>Bacteria</taxon>
        <taxon>Bacillati</taxon>
        <taxon>Actinomycetota</taxon>
        <taxon>Actinomycetes</taxon>
        <taxon>Micrococcales</taxon>
        <taxon>Micrococcaceae</taxon>
        <taxon>Glutamicibacter</taxon>
    </lineage>
</organism>
<name>A0ABX4N082_9MICC</name>